<dbReference type="PROSITE" id="PS51257">
    <property type="entry name" value="PROKAR_LIPOPROTEIN"/>
    <property type="match status" value="1"/>
</dbReference>
<gene>
    <name evidence="3" type="ORF">HTY61_08365</name>
</gene>
<sequence length="132" mass="13243">MSRIMKTKPVAAAAVLAAAALAGCNAGAGEKVPDRELVQCEIDVSSSGRSLELGAVVHARKPVTGTYSLAVSGSGSSGSTSISQGGFFSAGPGDDARLGKLVLANNGAQYRVRLDIDVAGRDHSCVRTVGGI</sequence>
<dbReference type="Proteomes" id="UP000509367">
    <property type="component" value="Chromosome"/>
</dbReference>
<feature type="chain" id="PRO_5026870328" description="CsgH-like domain-containing protein" evidence="1">
    <location>
        <begin position="29"/>
        <end position="132"/>
    </location>
</feature>
<dbReference type="EMBL" id="CP054836">
    <property type="protein sequence ID" value="QKV18464.1"/>
    <property type="molecule type" value="Genomic_DNA"/>
</dbReference>
<accession>A0A6N1VC86</accession>
<keyword evidence="4" id="KW-1185">Reference proteome</keyword>
<dbReference type="InterPro" id="IPR048632">
    <property type="entry name" value="CsgH-like"/>
</dbReference>
<proteinExistence type="predicted"/>
<evidence type="ECO:0000256" key="1">
    <source>
        <dbReference type="SAM" id="SignalP"/>
    </source>
</evidence>
<evidence type="ECO:0000313" key="4">
    <source>
        <dbReference type="Proteomes" id="UP000509367"/>
    </source>
</evidence>
<dbReference type="InterPro" id="IPR053722">
    <property type="entry name" value="Curli_assembly_CsgC/AgfC"/>
</dbReference>
<evidence type="ECO:0000313" key="3">
    <source>
        <dbReference type="EMBL" id="QKV18464.1"/>
    </source>
</evidence>
<dbReference type="Gene3D" id="2.60.40.2420">
    <property type="match status" value="1"/>
</dbReference>
<dbReference type="InterPro" id="IPR047726">
    <property type="entry name" value="CsgH_dom"/>
</dbReference>
<evidence type="ECO:0000259" key="2">
    <source>
        <dbReference type="Pfam" id="PF21112"/>
    </source>
</evidence>
<keyword evidence="1" id="KW-0732">Signal</keyword>
<protein>
    <recommendedName>
        <fullName evidence="2">CsgH-like domain-containing protein</fullName>
    </recommendedName>
</protein>
<dbReference type="RefSeq" id="WP_175276357.1">
    <property type="nucleotide sequence ID" value="NZ_CP054836.1"/>
</dbReference>
<dbReference type="KEGG" id="orm:HTY61_08365"/>
<dbReference type="Pfam" id="PF21112">
    <property type="entry name" value="CsgH"/>
    <property type="match status" value="1"/>
</dbReference>
<dbReference type="AlphaFoldDB" id="A0A6N1VC86"/>
<dbReference type="NCBIfam" id="NF041112">
    <property type="entry name" value="chap_CsgH_alph"/>
    <property type="match status" value="1"/>
</dbReference>
<organism evidence="3 4">
    <name type="scientific">Oricola thermophila</name>
    <dbReference type="NCBI Taxonomy" id="2742145"/>
    <lineage>
        <taxon>Bacteria</taxon>
        <taxon>Pseudomonadati</taxon>
        <taxon>Pseudomonadota</taxon>
        <taxon>Alphaproteobacteria</taxon>
        <taxon>Hyphomicrobiales</taxon>
        <taxon>Ahrensiaceae</taxon>
        <taxon>Oricola</taxon>
    </lineage>
</organism>
<feature type="domain" description="CsgH-like" evidence="2">
    <location>
        <begin position="38"/>
        <end position="125"/>
    </location>
</feature>
<reference evidence="3 4" key="1">
    <citation type="submission" date="2020-06" db="EMBL/GenBank/DDBJ databases">
        <title>Oricola thermophila sp. nov. isolated from a tidal sediments.</title>
        <authorList>
            <person name="Kwon K.K."/>
            <person name="Yang S.-H."/>
            <person name="Park M.-J."/>
        </authorList>
    </citation>
    <scope>NUCLEOTIDE SEQUENCE [LARGE SCALE GENOMIC DNA]</scope>
    <source>
        <strain evidence="3 4">MEBiC13590</strain>
    </source>
</reference>
<feature type="signal peptide" evidence="1">
    <location>
        <begin position="1"/>
        <end position="28"/>
    </location>
</feature>
<name>A0A6N1VC86_9HYPH</name>